<name>A0A392R8A4_9FABA</name>
<sequence>MLEFCSAACVGLFKSFQYSERGGVNCGASLQSSAVLAAGRPEVGAVQQLLVQQADYDCNIDASFNR</sequence>
<keyword evidence="2" id="KW-1185">Reference proteome</keyword>
<accession>A0A392R8A4</accession>
<dbReference type="AlphaFoldDB" id="A0A392R8A4"/>
<evidence type="ECO:0000313" key="2">
    <source>
        <dbReference type="Proteomes" id="UP000265520"/>
    </source>
</evidence>
<comment type="caution">
    <text evidence="1">The sequence shown here is derived from an EMBL/GenBank/DDBJ whole genome shotgun (WGS) entry which is preliminary data.</text>
</comment>
<evidence type="ECO:0000313" key="1">
    <source>
        <dbReference type="EMBL" id="MCI32858.1"/>
    </source>
</evidence>
<protein>
    <submittedName>
        <fullName evidence="1">Uncharacterized protein</fullName>
    </submittedName>
</protein>
<feature type="non-terminal residue" evidence="1">
    <location>
        <position position="66"/>
    </location>
</feature>
<organism evidence="1 2">
    <name type="scientific">Trifolium medium</name>
    <dbReference type="NCBI Taxonomy" id="97028"/>
    <lineage>
        <taxon>Eukaryota</taxon>
        <taxon>Viridiplantae</taxon>
        <taxon>Streptophyta</taxon>
        <taxon>Embryophyta</taxon>
        <taxon>Tracheophyta</taxon>
        <taxon>Spermatophyta</taxon>
        <taxon>Magnoliopsida</taxon>
        <taxon>eudicotyledons</taxon>
        <taxon>Gunneridae</taxon>
        <taxon>Pentapetalae</taxon>
        <taxon>rosids</taxon>
        <taxon>fabids</taxon>
        <taxon>Fabales</taxon>
        <taxon>Fabaceae</taxon>
        <taxon>Papilionoideae</taxon>
        <taxon>50 kb inversion clade</taxon>
        <taxon>NPAAA clade</taxon>
        <taxon>Hologalegina</taxon>
        <taxon>IRL clade</taxon>
        <taxon>Trifolieae</taxon>
        <taxon>Trifolium</taxon>
    </lineage>
</organism>
<proteinExistence type="predicted"/>
<dbReference type="EMBL" id="LXQA010199324">
    <property type="protein sequence ID" value="MCI32858.1"/>
    <property type="molecule type" value="Genomic_DNA"/>
</dbReference>
<reference evidence="1 2" key="1">
    <citation type="journal article" date="2018" name="Front. Plant Sci.">
        <title>Red Clover (Trifolium pratense) and Zigzag Clover (T. medium) - A Picture of Genomic Similarities and Differences.</title>
        <authorList>
            <person name="Dluhosova J."/>
            <person name="Istvanek J."/>
            <person name="Nedelnik J."/>
            <person name="Repkova J."/>
        </authorList>
    </citation>
    <scope>NUCLEOTIDE SEQUENCE [LARGE SCALE GENOMIC DNA]</scope>
    <source>
        <strain evidence="2">cv. 10/8</strain>
        <tissue evidence="1">Leaf</tissue>
    </source>
</reference>
<dbReference type="Proteomes" id="UP000265520">
    <property type="component" value="Unassembled WGS sequence"/>
</dbReference>